<reference evidence="2 3" key="1">
    <citation type="submission" date="2018-03" db="EMBL/GenBank/DDBJ databases">
        <title>Genomic Encyclopedia of Archaeal and Bacterial Type Strains, Phase II (KMG-II): from individual species to whole genera.</title>
        <authorList>
            <person name="Goeker M."/>
        </authorList>
    </citation>
    <scope>NUCLEOTIDE SEQUENCE [LARGE SCALE GENOMIC DNA]</scope>
    <source>
        <strain evidence="2 3">DSM 24859</strain>
    </source>
</reference>
<feature type="chain" id="PRO_5015173952" evidence="1">
    <location>
        <begin position="21"/>
        <end position="449"/>
    </location>
</feature>
<gene>
    <name evidence="2" type="ORF">CLV51_103361</name>
</gene>
<sequence length="449" mass="49755">MKRALPTSLILTLAISFGYAQQDSTKQHIMPVVDGSNGRCLPSPLASPPFPGSEWDGAPIIGAPAEAPDYPLQKALGLAKQKSRIKIYGWVGIGGNFSTSRNSNAPTSYNIVPNSIVLDQIILRVERQPNTVQTDHVDWGFLVDNIYGTDYRYTIAKGIVSDQLLKSNHLYGYDPTQVYGLLYIPKVAQGLLIKVGRFISPSDIEAQWAPDNYMYSHSLMFTVDPYTFTGAQATLRINQYWQVELGVHAGNDVAPWSNSANVNGLAMVRWVSKNNNNSIYAGINSLGNGKYTNEHDNLQMVVSTWGHRFSSKVHMMTELYYIWQKDAAMGGTPIYGPGKPYYMGTGIGTIVPGISAAVGAVNYFQIQLSAEKDYISVRNDFLNDPQGNRTGFATAYSSHTIGWVHHFNNLIRIRPEVRYERAYDKGATPYDNGTKKDQVTGAMDLIVRF</sequence>
<dbReference type="EMBL" id="PYAW01000003">
    <property type="protein sequence ID" value="PSL46383.1"/>
    <property type="molecule type" value="Genomic_DNA"/>
</dbReference>
<protein>
    <submittedName>
        <fullName evidence="2">Putative OmpL-like beta-barrel porin-2</fullName>
    </submittedName>
</protein>
<accession>A0A2P8HJI8</accession>
<dbReference type="AlphaFoldDB" id="A0A2P8HJI8"/>
<evidence type="ECO:0000256" key="1">
    <source>
        <dbReference type="SAM" id="SignalP"/>
    </source>
</evidence>
<dbReference type="RefSeq" id="WP_106529170.1">
    <property type="nucleotide sequence ID" value="NZ_PYAW01000003.1"/>
</dbReference>
<dbReference type="OrthoDB" id="7486782at2"/>
<evidence type="ECO:0000313" key="2">
    <source>
        <dbReference type="EMBL" id="PSL46383.1"/>
    </source>
</evidence>
<evidence type="ECO:0000313" key="3">
    <source>
        <dbReference type="Proteomes" id="UP000240971"/>
    </source>
</evidence>
<organism evidence="2 3">
    <name type="scientific">Chitinophaga niastensis</name>
    <dbReference type="NCBI Taxonomy" id="536980"/>
    <lineage>
        <taxon>Bacteria</taxon>
        <taxon>Pseudomonadati</taxon>
        <taxon>Bacteroidota</taxon>
        <taxon>Chitinophagia</taxon>
        <taxon>Chitinophagales</taxon>
        <taxon>Chitinophagaceae</taxon>
        <taxon>Chitinophaga</taxon>
    </lineage>
</organism>
<dbReference type="InterPro" id="IPR011486">
    <property type="entry name" value="BBP2"/>
</dbReference>
<proteinExistence type="predicted"/>
<dbReference type="Proteomes" id="UP000240971">
    <property type="component" value="Unassembled WGS sequence"/>
</dbReference>
<feature type="signal peptide" evidence="1">
    <location>
        <begin position="1"/>
        <end position="20"/>
    </location>
</feature>
<comment type="caution">
    <text evidence="2">The sequence shown here is derived from an EMBL/GenBank/DDBJ whole genome shotgun (WGS) entry which is preliminary data.</text>
</comment>
<keyword evidence="3" id="KW-1185">Reference proteome</keyword>
<keyword evidence="1" id="KW-0732">Signal</keyword>
<dbReference type="Pfam" id="PF07642">
    <property type="entry name" value="BBP2"/>
    <property type="match status" value="1"/>
</dbReference>
<name>A0A2P8HJI8_CHINA</name>